<dbReference type="GO" id="GO:0016020">
    <property type="term" value="C:membrane"/>
    <property type="evidence" value="ECO:0007669"/>
    <property type="project" value="TreeGrafter"/>
</dbReference>
<dbReference type="InterPro" id="IPR036291">
    <property type="entry name" value="NAD(P)-bd_dom_sf"/>
</dbReference>
<dbReference type="PRINTS" id="PR00081">
    <property type="entry name" value="GDHRDH"/>
</dbReference>
<dbReference type="PANTHER" id="PTHR44196:SF1">
    <property type="entry name" value="DEHYDROGENASE_REDUCTASE SDR FAMILY MEMBER 7B"/>
    <property type="match status" value="1"/>
</dbReference>
<dbReference type="Gene3D" id="3.40.50.720">
    <property type="entry name" value="NAD(P)-binding Rossmann-like Domain"/>
    <property type="match status" value="1"/>
</dbReference>
<keyword evidence="6" id="KW-1185">Reference proteome</keyword>
<evidence type="ECO:0000256" key="1">
    <source>
        <dbReference type="ARBA" id="ARBA00006484"/>
    </source>
</evidence>
<keyword evidence="2 5" id="KW-0560">Oxidoreductase</keyword>
<proteinExistence type="inferred from homology"/>
<evidence type="ECO:0000313" key="5">
    <source>
        <dbReference type="EMBL" id="TWT65397.1"/>
    </source>
</evidence>
<evidence type="ECO:0000313" key="6">
    <source>
        <dbReference type="Proteomes" id="UP000318478"/>
    </source>
</evidence>
<sequence length="290" mass="30267">MPPTPPTPTGYAVVTGAASGIGRAIADQLAAAGWTVARVDCTEAESPDAVRCDVAQQDDWLALEADLRQRWPRLDLLVNCAGMLVGGVLVDCPLEALTRVIDVNLRGTLLGCRVLGPWLIESGGLRPAGLRPRAGIVNVSSIFAAVTPPGFAAYNASKAGVLALSESLRPELAPHGLNVTVIAPGVVRTPLFKRSWFATDAFRDASGRFYDSAQLTPEQVAALALAAAAKGEAVAVLGGRAQRMWLLKRLCPGVLRLYVERRAAKELAGMTQPAAAGSNADAQRDAAGVG</sequence>
<gene>
    <name evidence="5" type="primary">fabG_9</name>
    <name evidence="5" type="ORF">Pla123a_48650</name>
</gene>
<dbReference type="RefSeq" id="WP_146591837.1">
    <property type="nucleotide sequence ID" value="NZ_SJPO01000019.1"/>
</dbReference>
<dbReference type="PRINTS" id="PR00080">
    <property type="entry name" value="SDRFAMILY"/>
</dbReference>
<dbReference type="CDD" id="cd05233">
    <property type="entry name" value="SDR_c"/>
    <property type="match status" value="1"/>
</dbReference>
<name>A0A5C5XQD5_9BACT</name>
<reference evidence="5 6" key="1">
    <citation type="submission" date="2019-02" db="EMBL/GenBank/DDBJ databases">
        <title>Deep-cultivation of Planctomycetes and their phenomic and genomic characterization uncovers novel biology.</title>
        <authorList>
            <person name="Wiegand S."/>
            <person name="Jogler M."/>
            <person name="Boedeker C."/>
            <person name="Pinto D."/>
            <person name="Vollmers J."/>
            <person name="Rivas-Marin E."/>
            <person name="Kohn T."/>
            <person name="Peeters S.H."/>
            <person name="Heuer A."/>
            <person name="Rast P."/>
            <person name="Oberbeckmann S."/>
            <person name="Bunk B."/>
            <person name="Jeske O."/>
            <person name="Meyerdierks A."/>
            <person name="Storesund J.E."/>
            <person name="Kallscheuer N."/>
            <person name="Luecker S."/>
            <person name="Lage O.M."/>
            <person name="Pohl T."/>
            <person name="Merkel B.J."/>
            <person name="Hornburger P."/>
            <person name="Mueller R.-W."/>
            <person name="Bruemmer F."/>
            <person name="Labrenz M."/>
            <person name="Spormann A.M."/>
            <person name="Op Den Camp H."/>
            <person name="Overmann J."/>
            <person name="Amann R."/>
            <person name="Jetten M.S.M."/>
            <person name="Mascher T."/>
            <person name="Medema M.H."/>
            <person name="Devos D.P."/>
            <person name="Kaster A.-K."/>
            <person name="Ovreas L."/>
            <person name="Rohde M."/>
            <person name="Galperin M.Y."/>
            <person name="Jogler C."/>
        </authorList>
    </citation>
    <scope>NUCLEOTIDE SEQUENCE [LARGE SCALE GENOMIC DNA]</scope>
    <source>
        <strain evidence="5 6">Pla123a</strain>
    </source>
</reference>
<evidence type="ECO:0000256" key="2">
    <source>
        <dbReference type="ARBA" id="ARBA00023002"/>
    </source>
</evidence>
<feature type="region of interest" description="Disordered" evidence="4">
    <location>
        <begin position="270"/>
        <end position="290"/>
    </location>
</feature>
<dbReference type="PANTHER" id="PTHR44196">
    <property type="entry name" value="DEHYDROGENASE/REDUCTASE SDR FAMILY MEMBER 7B"/>
    <property type="match status" value="1"/>
</dbReference>
<protein>
    <submittedName>
        <fullName evidence="5">3-oxoacyl-[acyl-carrier-protein] reductase FabG</fullName>
        <ecNumber evidence="5">1.1.1.100</ecNumber>
    </submittedName>
</protein>
<dbReference type="SUPFAM" id="SSF51735">
    <property type="entry name" value="NAD(P)-binding Rossmann-fold domains"/>
    <property type="match status" value="1"/>
</dbReference>
<evidence type="ECO:0000256" key="4">
    <source>
        <dbReference type="SAM" id="MobiDB-lite"/>
    </source>
</evidence>
<dbReference type="PROSITE" id="PS00061">
    <property type="entry name" value="ADH_SHORT"/>
    <property type="match status" value="1"/>
</dbReference>
<dbReference type="GO" id="GO:0004316">
    <property type="term" value="F:3-oxoacyl-[acyl-carrier-protein] reductase (NADPH) activity"/>
    <property type="evidence" value="ECO:0007669"/>
    <property type="project" value="UniProtKB-EC"/>
</dbReference>
<dbReference type="EC" id="1.1.1.100" evidence="5"/>
<dbReference type="Pfam" id="PF00106">
    <property type="entry name" value="adh_short"/>
    <property type="match status" value="1"/>
</dbReference>
<evidence type="ECO:0000256" key="3">
    <source>
        <dbReference type="RuleBase" id="RU000363"/>
    </source>
</evidence>
<dbReference type="EMBL" id="SJPO01000019">
    <property type="protein sequence ID" value="TWT65397.1"/>
    <property type="molecule type" value="Genomic_DNA"/>
</dbReference>
<accession>A0A5C5XQD5</accession>
<dbReference type="OrthoDB" id="9803333at2"/>
<dbReference type="InterPro" id="IPR020904">
    <property type="entry name" value="Sc_DH/Rdtase_CS"/>
</dbReference>
<comment type="similarity">
    <text evidence="1 3">Belongs to the short-chain dehydrogenases/reductases (SDR) family.</text>
</comment>
<dbReference type="InterPro" id="IPR002347">
    <property type="entry name" value="SDR_fam"/>
</dbReference>
<dbReference type="AlphaFoldDB" id="A0A5C5XQD5"/>
<comment type="caution">
    <text evidence="5">The sequence shown here is derived from an EMBL/GenBank/DDBJ whole genome shotgun (WGS) entry which is preliminary data.</text>
</comment>
<organism evidence="5 6">
    <name type="scientific">Posidoniimonas polymericola</name>
    <dbReference type="NCBI Taxonomy" id="2528002"/>
    <lineage>
        <taxon>Bacteria</taxon>
        <taxon>Pseudomonadati</taxon>
        <taxon>Planctomycetota</taxon>
        <taxon>Planctomycetia</taxon>
        <taxon>Pirellulales</taxon>
        <taxon>Lacipirellulaceae</taxon>
        <taxon>Posidoniimonas</taxon>
    </lineage>
</organism>
<dbReference type="Proteomes" id="UP000318478">
    <property type="component" value="Unassembled WGS sequence"/>
</dbReference>